<dbReference type="InterPro" id="IPR000847">
    <property type="entry name" value="LysR_HTH_N"/>
</dbReference>
<dbReference type="InterPro" id="IPR005119">
    <property type="entry name" value="LysR_subst-bd"/>
</dbReference>
<dbReference type="PANTHER" id="PTHR30346:SF0">
    <property type="entry name" value="HCA OPERON TRANSCRIPTIONAL ACTIVATOR HCAR"/>
    <property type="match status" value="1"/>
</dbReference>
<dbReference type="Gene3D" id="3.40.190.10">
    <property type="entry name" value="Periplasmic binding protein-like II"/>
    <property type="match status" value="2"/>
</dbReference>
<gene>
    <name evidence="6" type="ORF">JHL22_00875</name>
</gene>
<keyword evidence="4" id="KW-0804">Transcription</keyword>
<evidence type="ECO:0000256" key="3">
    <source>
        <dbReference type="ARBA" id="ARBA00023125"/>
    </source>
</evidence>
<accession>A0ABS1EA25</accession>
<evidence type="ECO:0000313" key="6">
    <source>
        <dbReference type="EMBL" id="MBK1779763.1"/>
    </source>
</evidence>
<organism evidence="6 7">
    <name type="scientific">Advenella mandrilli</name>
    <dbReference type="NCBI Taxonomy" id="2800330"/>
    <lineage>
        <taxon>Bacteria</taxon>
        <taxon>Pseudomonadati</taxon>
        <taxon>Pseudomonadota</taxon>
        <taxon>Betaproteobacteria</taxon>
        <taxon>Burkholderiales</taxon>
        <taxon>Alcaligenaceae</taxon>
    </lineage>
</organism>
<dbReference type="CDD" id="cd08414">
    <property type="entry name" value="PBP2_LTTR_aromatics_like"/>
    <property type="match status" value="1"/>
</dbReference>
<proteinExistence type="inferred from homology"/>
<dbReference type="Proteomes" id="UP000635316">
    <property type="component" value="Unassembled WGS sequence"/>
</dbReference>
<protein>
    <submittedName>
        <fullName evidence="6">LysR family transcriptional regulator</fullName>
    </submittedName>
</protein>
<dbReference type="SUPFAM" id="SSF46785">
    <property type="entry name" value="Winged helix' DNA-binding domain"/>
    <property type="match status" value="1"/>
</dbReference>
<dbReference type="Gene3D" id="1.10.10.10">
    <property type="entry name" value="Winged helix-like DNA-binding domain superfamily/Winged helix DNA-binding domain"/>
    <property type="match status" value="1"/>
</dbReference>
<evidence type="ECO:0000259" key="5">
    <source>
        <dbReference type="PROSITE" id="PS50931"/>
    </source>
</evidence>
<dbReference type="Pfam" id="PF03466">
    <property type="entry name" value="LysR_substrate"/>
    <property type="match status" value="1"/>
</dbReference>
<reference evidence="6 7" key="1">
    <citation type="submission" date="2020-12" db="EMBL/GenBank/DDBJ databases">
        <authorList>
            <person name="Lu T."/>
            <person name="Wang Q."/>
            <person name="Han X."/>
        </authorList>
    </citation>
    <scope>NUCLEOTIDE SEQUENCE [LARGE SCALE GENOMIC DNA]</scope>
    <source>
        <strain evidence="6 7">WQ 585</strain>
    </source>
</reference>
<feature type="domain" description="HTH lysR-type" evidence="5">
    <location>
        <begin position="1"/>
        <end position="58"/>
    </location>
</feature>
<dbReference type="RefSeq" id="WP_200232773.1">
    <property type="nucleotide sequence ID" value="NZ_JAENGP010000001.1"/>
</dbReference>
<sequence length="296" mass="32547">MDLRRIRHFVVLAETLNFHKAAEKLHIAQPPLSVSIQKLEAALGVRLFERTSKGVSLTPEGMQLRSDAIRLLYFAEQLQHTADEIKEGARGVLHLGFVGSVTQGLLQSLVPSFRQKYENIELNFTEGISSRIVQDVEAGKLDVGLIRTPVLDDTTVDMIQLEKDGFVLAVPKGHALEGHSVCLKELAGYPFIIYSPDHARGLHYAVMSACQEAGFIPRVAQIAIQVDTVLALVESGVGIALVPSVVMKTKIKKNLAYLQLPDESEITRIGFALVYKKSTASVATIKFRDLAISQYS</sequence>
<dbReference type="InterPro" id="IPR036388">
    <property type="entry name" value="WH-like_DNA-bd_sf"/>
</dbReference>
<comment type="caution">
    <text evidence="6">The sequence shown here is derived from an EMBL/GenBank/DDBJ whole genome shotgun (WGS) entry which is preliminary data.</text>
</comment>
<name>A0ABS1EA25_9BURK</name>
<keyword evidence="3" id="KW-0238">DNA-binding</keyword>
<dbReference type="InterPro" id="IPR036390">
    <property type="entry name" value="WH_DNA-bd_sf"/>
</dbReference>
<dbReference type="PROSITE" id="PS50931">
    <property type="entry name" value="HTH_LYSR"/>
    <property type="match status" value="1"/>
</dbReference>
<dbReference type="PANTHER" id="PTHR30346">
    <property type="entry name" value="TRANSCRIPTIONAL DUAL REGULATOR HCAR-RELATED"/>
    <property type="match status" value="1"/>
</dbReference>
<evidence type="ECO:0000256" key="2">
    <source>
        <dbReference type="ARBA" id="ARBA00023015"/>
    </source>
</evidence>
<dbReference type="PRINTS" id="PR00039">
    <property type="entry name" value="HTHLYSR"/>
</dbReference>
<dbReference type="Pfam" id="PF00126">
    <property type="entry name" value="HTH_1"/>
    <property type="match status" value="1"/>
</dbReference>
<dbReference type="EMBL" id="JAENGP010000001">
    <property type="protein sequence ID" value="MBK1779763.1"/>
    <property type="molecule type" value="Genomic_DNA"/>
</dbReference>
<comment type="similarity">
    <text evidence="1">Belongs to the LysR transcriptional regulatory family.</text>
</comment>
<evidence type="ECO:0000313" key="7">
    <source>
        <dbReference type="Proteomes" id="UP000635316"/>
    </source>
</evidence>
<evidence type="ECO:0000256" key="4">
    <source>
        <dbReference type="ARBA" id="ARBA00023163"/>
    </source>
</evidence>
<evidence type="ECO:0000256" key="1">
    <source>
        <dbReference type="ARBA" id="ARBA00009437"/>
    </source>
</evidence>
<dbReference type="SUPFAM" id="SSF53850">
    <property type="entry name" value="Periplasmic binding protein-like II"/>
    <property type="match status" value="1"/>
</dbReference>
<keyword evidence="7" id="KW-1185">Reference proteome</keyword>
<keyword evidence="2" id="KW-0805">Transcription regulation</keyword>